<dbReference type="AlphaFoldDB" id="Q1IIN5"/>
<comment type="function">
    <text evidence="6">May nick specific sequences that contain T:G mispairs resulting from m5C-deamination.</text>
</comment>
<dbReference type="STRING" id="204669.Acid345_4265"/>
<dbReference type="EC" id="3.1.-.-" evidence="6"/>
<dbReference type="HOGENOM" id="CLU_111913_3_0_0"/>
<dbReference type="Gene3D" id="3.40.960.10">
    <property type="entry name" value="VSR Endonuclease"/>
    <property type="match status" value="1"/>
</dbReference>
<evidence type="ECO:0000256" key="5">
    <source>
        <dbReference type="ARBA" id="ARBA00023204"/>
    </source>
</evidence>
<evidence type="ECO:0000256" key="2">
    <source>
        <dbReference type="ARBA" id="ARBA00022759"/>
    </source>
</evidence>
<keyword evidence="4 6" id="KW-0378">Hydrolase</keyword>
<dbReference type="CDD" id="cd00221">
    <property type="entry name" value="Vsr"/>
    <property type="match status" value="1"/>
</dbReference>
<organism evidence="7 8">
    <name type="scientific">Koribacter versatilis (strain Ellin345)</name>
    <dbReference type="NCBI Taxonomy" id="204669"/>
    <lineage>
        <taxon>Bacteria</taxon>
        <taxon>Pseudomonadati</taxon>
        <taxon>Acidobacteriota</taxon>
        <taxon>Terriglobia</taxon>
        <taxon>Terriglobales</taxon>
        <taxon>Candidatus Korobacteraceae</taxon>
        <taxon>Candidatus Korobacter</taxon>
    </lineage>
</organism>
<keyword evidence="2 6" id="KW-0255">Endonuclease</keyword>
<dbReference type="GO" id="GO:0006298">
    <property type="term" value="P:mismatch repair"/>
    <property type="evidence" value="ECO:0007669"/>
    <property type="project" value="UniProtKB-UniRule"/>
</dbReference>
<dbReference type="Pfam" id="PF03852">
    <property type="entry name" value="Vsr"/>
    <property type="match status" value="1"/>
</dbReference>
<keyword evidence="3 6" id="KW-0227">DNA damage</keyword>
<dbReference type="EnsemblBacteria" id="ABF43265">
    <property type="protein sequence ID" value="ABF43265"/>
    <property type="gene ID" value="Acid345_4265"/>
</dbReference>
<dbReference type="RefSeq" id="WP_011525062.1">
    <property type="nucleotide sequence ID" value="NC_008009.1"/>
</dbReference>
<dbReference type="KEGG" id="aba:Acid345_4265"/>
<dbReference type="eggNOG" id="COG3727">
    <property type="taxonomic scope" value="Bacteria"/>
</dbReference>
<evidence type="ECO:0000256" key="6">
    <source>
        <dbReference type="PIRNR" id="PIRNR018267"/>
    </source>
</evidence>
<protein>
    <recommendedName>
        <fullName evidence="6">Very short patch repair endonuclease</fullName>
        <ecNumber evidence="6">3.1.-.-</ecNumber>
    </recommendedName>
</protein>
<dbReference type="InterPro" id="IPR011335">
    <property type="entry name" value="Restrct_endonuc-II-like"/>
</dbReference>
<evidence type="ECO:0000313" key="7">
    <source>
        <dbReference type="EMBL" id="ABF43265.1"/>
    </source>
</evidence>
<dbReference type="PIRSF" id="PIRSF018267">
    <property type="entry name" value="VSR_endonuc"/>
    <property type="match status" value="1"/>
</dbReference>
<comment type="similarity">
    <text evidence="6">Belongs to the vsr family.</text>
</comment>
<evidence type="ECO:0000256" key="1">
    <source>
        <dbReference type="ARBA" id="ARBA00022722"/>
    </source>
</evidence>
<dbReference type="SUPFAM" id="SSF52980">
    <property type="entry name" value="Restriction endonuclease-like"/>
    <property type="match status" value="1"/>
</dbReference>
<dbReference type="Proteomes" id="UP000002432">
    <property type="component" value="Chromosome"/>
</dbReference>
<name>Q1IIN5_KORVE</name>
<keyword evidence="5 6" id="KW-0234">DNA repair</keyword>
<dbReference type="NCBIfam" id="TIGR00632">
    <property type="entry name" value="vsr"/>
    <property type="match status" value="1"/>
</dbReference>
<dbReference type="InterPro" id="IPR004603">
    <property type="entry name" value="DNA_mismatch_endonuc_vsr"/>
</dbReference>
<proteinExistence type="inferred from homology"/>
<sequence>MDSLSKARRSWNMSRIRATNTNPELIVRSLLHRLGFRFRLHERTLPGRPDLTLKKYRSIVLVHGCFWHRHAGCPFAYTPKSNTIFWNKKFKANVERDRRNIHELRRLGWKVIIVWECQTRYGERLSRRLESRLRSNERQLAEAQ</sequence>
<evidence type="ECO:0000313" key="8">
    <source>
        <dbReference type="Proteomes" id="UP000002432"/>
    </source>
</evidence>
<dbReference type="REBASE" id="12735">
    <property type="entry name" value="V.KveORF4264P"/>
</dbReference>
<dbReference type="GO" id="GO:0004519">
    <property type="term" value="F:endonuclease activity"/>
    <property type="evidence" value="ECO:0007669"/>
    <property type="project" value="UniProtKB-KW"/>
</dbReference>
<dbReference type="EMBL" id="CP000360">
    <property type="protein sequence ID" value="ABF43265.1"/>
    <property type="molecule type" value="Genomic_DNA"/>
</dbReference>
<gene>
    <name evidence="7" type="ordered locus">Acid345_4265</name>
</gene>
<dbReference type="GO" id="GO:0016787">
    <property type="term" value="F:hydrolase activity"/>
    <property type="evidence" value="ECO:0007669"/>
    <property type="project" value="UniProtKB-KW"/>
</dbReference>
<keyword evidence="1 6" id="KW-0540">Nuclease</keyword>
<evidence type="ECO:0000256" key="4">
    <source>
        <dbReference type="ARBA" id="ARBA00022801"/>
    </source>
</evidence>
<dbReference type="OrthoDB" id="9801520at2"/>
<keyword evidence="8" id="KW-1185">Reference proteome</keyword>
<reference evidence="7 8" key="1">
    <citation type="journal article" date="2009" name="Appl. Environ. Microbiol.">
        <title>Three genomes from the phylum Acidobacteria provide insight into the lifestyles of these microorganisms in soils.</title>
        <authorList>
            <person name="Ward N.L."/>
            <person name="Challacombe J.F."/>
            <person name="Janssen P.H."/>
            <person name="Henrissat B."/>
            <person name="Coutinho P.M."/>
            <person name="Wu M."/>
            <person name="Xie G."/>
            <person name="Haft D.H."/>
            <person name="Sait M."/>
            <person name="Badger J."/>
            <person name="Barabote R.D."/>
            <person name="Bradley B."/>
            <person name="Brettin T.S."/>
            <person name="Brinkac L.M."/>
            <person name="Bruce D."/>
            <person name="Creasy T."/>
            <person name="Daugherty S.C."/>
            <person name="Davidsen T.M."/>
            <person name="DeBoy R.T."/>
            <person name="Detter J.C."/>
            <person name="Dodson R.J."/>
            <person name="Durkin A.S."/>
            <person name="Ganapathy A."/>
            <person name="Gwinn-Giglio M."/>
            <person name="Han C.S."/>
            <person name="Khouri H."/>
            <person name="Kiss H."/>
            <person name="Kothari S.P."/>
            <person name="Madupu R."/>
            <person name="Nelson K.E."/>
            <person name="Nelson W.C."/>
            <person name="Paulsen I."/>
            <person name="Penn K."/>
            <person name="Ren Q."/>
            <person name="Rosovitz M.J."/>
            <person name="Selengut J.D."/>
            <person name="Shrivastava S."/>
            <person name="Sullivan S.A."/>
            <person name="Tapia R."/>
            <person name="Thompson L.S."/>
            <person name="Watkins K.L."/>
            <person name="Yang Q."/>
            <person name="Yu C."/>
            <person name="Zafar N."/>
            <person name="Zhou L."/>
            <person name="Kuske C.R."/>
        </authorList>
    </citation>
    <scope>NUCLEOTIDE SEQUENCE [LARGE SCALE GENOMIC DNA]</scope>
    <source>
        <strain evidence="7 8">Ellin345</strain>
    </source>
</reference>
<evidence type="ECO:0000256" key="3">
    <source>
        <dbReference type="ARBA" id="ARBA00022763"/>
    </source>
</evidence>
<accession>Q1IIN5</accession>